<proteinExistence type="predicted"/>
<feature type="region of interest" description="Disordered" evidence="1">
    <location>
        <begin position="547"/>
        <end position="568"/>
    </location>
</feature>
<dbReference type="Proteomes" id="UP000701801">
    <property type="component" value="Unassembled WGS sequence"/>
</dbReference>
<accession>A0A9N9Q699</accession>
<comment type="caution">
    <text evidence="2">The sequence shown here is derived from an EMBL/GenBank/DDBJ whole genome shotgun (WGS) entry which is preliminary data.</text>
</comment>
<dbReference type="EMBL" id="CAJVRM010000131">
    <property type="protein sequence ID" value="CAG8975301.1"/>
    <property type="molecule type" value="Genomic_DNA"/>
</dbReference>
<evidence type="ECO:0000313" key="2">
    <source>
        <dbReference type="EMBL" id="CAG8975301.1"/>
    </source>
</evidence>
<gene>
    <name evidence="2" type="ORF">HYALB_00008085</name>
</gene>
<feature type="region of interest" description="Disordered" evidence="1">
    <location>
        <begin position="591"/>
        <end position="629"/>
    </location>
</feature>
<organism evidence="2 3">
    <name type="scientific">Hymenoscyphus albidus</name>
    <dbReference type="NCBI Taxonomy" id="595503"/>
    <lineage>
        <taxon>Eukaryota</taxon>
        <taxon>Fungi</taxon>
        <taxon>Dikarya</taxon>
        <taxon>Ascomycota</taxon>
        <taxon>Pezizomycotina</taxon>
        <taxon>Leotiomycetes</taxon>
        <taxon>Helotiales</taxon>
        <taxon>Helotiaceae</taxon>
        <taxon>Hymenoscyphus</taxon>
    </lineage>
</organism>
<dbReference type="AlphaFoldDB" id="A0A9N9Q699"/>
<evidence type="ECO:0000313" key="3">
    <source>
        <dbReference type="Proteomes" id="UP000701801"/>
    </source>
</evidence>
<protein>
    <submittedName>
        <fullName evidence="2">Uncharacterized protein</fullName>
    </submittedName>
</protein>
<name>A0A9N9Q699_9HELO</name>
<keyword evidence="3" id="KW-1185">Reference proteome</keyword>
<feature type="compositionally biased region" description="Basic residues" evidence="1">
    <location>
        <begin position="12"/>
        <end position="23"/>
    </location>
</feature>
<sequence>MVKGTVPDTHKLSKRSRAQKRRRDAQLNKPFPKDHNPHEWVDKEIHENSLKYFNTDPNNTNWEDNLRAKMMEPMPLQPWVDTTSPKTEEEIVKERVTEALKDWPWRESNRQPIMIGPHMFNNMPRSEDDIRPPVEAGEGCDQKQSLFFTKIVAHADIFSMIMKLVCAHHDSAWKFGATCIEAYNQMVYSFMDFWDMSKGWFNQCSRTKELKDENNKVCNRSVCPVLIVSATRHQSLKSPNKPRPSYRTQLNSMFKLCNAVRNVHDNIRTLHFHNVPFLTDSILALLIPTMRNLTNLGVYKCQLLHIGHALPLLGIITLDRPKGKEHQVNLDFYPNFHIGPVETGKPWEMGGFGVTWDNWNRDSRLAIWQLVSHILPRARSQGIDMESPWTGFRKWLDDGPCWRVEQTLKVMMDPKVGPREFAAQVDAGNILHHGSVEMMFNYKRTILSGGMEWAESVYDCAHCGPNLGIFFFYLEIRNQRIFSEQPTCLGCQLTMVLDGEKDHFKFHKRKIIRNWLSNIQLNDDGSSTRVWNYNNLAQAIAEFQNEKKNKRGGKLKNPDSNTRKNIKEWGTSLDEMRQKWIEEKEWDREVEERQEPYTKDEMGRRGEKMRSPRIGDKKQDPMVLPPEERKWHAVRADERYAHGYMW</sequence>
<feature type="region of interest" description="Disordered" evidence="1">
    <location>
        <begin position="1"/>
        <end position="39"/>
    </location>
</feature>
<dbReference type="OrthoDB" id="5428138at2759"/>
<evidence type="ECO:0000256" key="1">
    <source>
        <dbReference type="SAM" id="MobiDB-lite"/>
    </source>
</evidence>
<reference evidence="2" key="1">
    <citation type="submission" date="2021-07" db="EMBL/GenBank/DDBJ databases">
        <authorList>
            <person name="Durling M."/>
        </authorList>
    </citation>
    <scope>NUCLEOTIDE SEQUENCE</scope>
</reference>